<dbReference type="OrthoDB" id="1813891at2"/>
<gene>
    <name evidence="6" type="ORF">EV194_11319</name>
</gene>
<dbReference type="Proteomes" id="UP000295221">
    <property type="component" value="Unassembled WGS sequence"/>
</dbReference>
<evidence type="ECO:0000256" key="2">
    <source>
        <dbReference type="ARBA" id="ARBA00022525"/>
    </source>
</evidence>
<reference evidence="6 7" key="1">
    <citation type="submission" date="2019-03" db="EMBL/GenBank/DDBJ databases">
        <title>Genomic Encyclopedia of Type Strains, Phase IV (KMG-IV): sequencing the most valuable type-strain genomes for metagenomic binning, comparative biology and taxonomic classification.</title>
        <authorList>
            <person name="Goeker M."/>
        </authorList>
    </citation>
    <scope>NUCLEOTIDE SEQUENCE [LARGE SCALE GENOMIC DNA]</scope>
    <source>
        <strain evidence="6 7">DSM 24179</strain>
    </source>
</reference>
<dbReference type="EMBL" id="SLWK01000013">
    <property type="protein sequence ID" value="TCO06104.1"/>
    <property type="molecule type" value="Genomic_DNA"/>
</dbReference>
<evidence type="ECO:0000256" key="1">
    <source>
        <dbReference type="ARBA" id="ARBA00004613"/>
    </source>
</evidence>
<dbReference type="GO" id="GO:0016837">
    <property type="term" value="F:carbon-oxygen lyase activity, acting on polysaccharides"/>
    <property type="evidence" value="ECO:0007669"/>
    <property type="project" value="TreeGrafter"/>
</dbReference>
<comment type="subcellular location">
    <subcellularLocation>
        <location evidence="1">Secreted</location>
    </subcellularLocation>
</comment>
<dbReference type="InterPro" id="IPR008979">
    <property type="entry name" value="Galactose-bd-like_sf"/>
</dbReference>
<accession>A0A4V2RVY3</accession>
<keyword evidence="7" id="KW-1185">Reference proteome</keyword>
<feature type="domain" description="Secretion system C-terminal sorting" evidence="5">
    <location>
        <begin position="844"/>
        <end position="912"/>
    </location>
</feature>
<dbReference type="Gene3D" id="2.160.20.10">
    <property type="entry name" value="Single-stranded right-handed beta-helix, Pectin lyase-like"/>
    <property type="match status" value="1"/>
</dbReference>
<dbReference type="InterPro" id="IPR038081">
    <property type="entry name" value="CalX-like_sf"/>
</dbReference>
<evidence type="ECO:0000256" key="4">
    <source>
        <dbReference type="SAM" id="SignalP"/>
    </source>
</evidence>
<dbReference type="InterPro" id="IPR026444">
    <property type="entry name" value="Secre_tail"/>
</dbReference>
<evidence type="ECO:0000313" key="6">
    <source>
        <dbReference type="EMBL" id="TCO06104.1"/>
    </source>
</evidence>
<proteinExistence type="predicted"/>
<dbReference type="InterPro" id="IPR006626">
    <property type="entry name" value="PbH1"/>
</dbReference>
<protein>
    <submittedName>
        <fullName evidence="6">Putative secreted protein (Por secretion system target)</fullName>
    </submittedName>
</protein>
<keyword evidence="2" id="KW-0964">Secreted</keyword>
<dbReference type="GO" id="GO:0005576">
    <property type="term" value="C:extracellular region"/>
    <property type="evidence" value="ECO:0007669"/>
    <property type="project" value="UniProtKB-SubCell"/>
</dbReference>
<dbReference type="InterPro" id="IPR011050">
    <property type="entry name" value="Pectin_lyase_fold/virulence"/>
</dbReference>
<evidence type="ECO:0000313" key="7">
    <source>
        <dbReference type="Proteomes" id="UP000295221"/>
    </source>
</evidence>
<dbReference type="InterPro" id="IPR035986">
    <property type="entry name" value="PKD_dom_sf"/>
</dbReference>
<dbReference type="NCBIfam" id="TIGR04183">
    <property type="entry name" value="Por_Secre_tail"/>
    <property type="match status" value="1"/>
</dbReference>
<dbReference type="Pfam" id="PF22352">
    <property type="entry name" value="K319L-like_PKD"/>
    <property type="match status" value="1"/>
</dbReference>
<comment type="caution">
    <text evidence="6">The sequence shown here is derived from an EMBL/GenBank/DDBJ whole genome shotgun (WGS) entry which is preliminary data.</text>
</comment>
<dbReference type="SUPFAM" id="SSF49785">
    <property type="entry name" value="Galactose-binding domain-like"/>
    <property type="match status" value="1"/>
</dbReference>
<organism evidence="6 7">
    <name type="scientific">Natronoflexus pectinivorans</name>
    <dbReference type="NCBI Taxonomy" id="682526"/>
    <lineage>
        <taxon>Bacteria</taxon>
        <taxon>Pseudomonadati</taxon>
        <taxon>Bacteroidota</taxon>
        <taxon>Bacteroidia</taxon>
        <taxon>Marinilabiliales</taxon>
        <taxon>Marinilabiliaceae</taxon>
        <taxon>Natronoflexus</taxon>
    </lineage>
</organism>
<dbReference type="SUPFAM" id="SSF51126">
    <property type="entry name" value="Pectin lyase-like"/>
    <property type="match status" value="1"/>
</dbReference>
<dbReference type="SUPFAM" id="SSF49299">
    <property type="entry name" value="PKD domain"/>
    <property type="match status" value="1"/>
</dbReference>
<dbReference type="Gene3D" id="2.60.40.10">
    <property type="entry name" value="Immunoglobulins"/>
    <property type="match status" value="1"/>
</dbReference>
<dbReference type="SMART" id="SM00710">
    <property type="entry name" value="PbH1"/>
    <property type="match status" value="5"/>
</dbReference>
<evidence type="ECO:0000259" key="5">
    <source>
        <dbReference type="Pfam" id="PF18962"/>
    </source>
</evidence>
<dbReference type="Pfam" id="PF18962">
    <property type="entry name" value="Por_Secre_tail"/>
    <property type="match status" value="1"/>
</dbReference>
<dbReference type="Gene3D" id="2.60.120.260">
    <property type="entry name" value="Galactose-binding domain-like"/>
    <property type="match status" value="1"/>
</dbReference>
<sequence>MIKHLFLSSCKLTFTLVFLLFVTNINATNYYVSTTGSDDGTGAIDDPFLTIAKAASMVDPGDTVFVNEGTYIEHNIIPKSSGTENAMIVFKPKPGTGDVIITHPGTSITDNTAVFELTNRSFIWIEGFQFKDFQFGRASIYIRSGQGNVVINNRFENLGNSQVGTWNGNQMVALFHSSRNVVSNNYFKNITGDGINVNQQTSQHNLIINNTFIDFKGKQRSWGGTWLFSRAIDIQDMSNGNNVIAFNYGEDVVNHIWLDRDGSRNIILRNFGNGGAGNVFNESRCRANVIQENISVGMQSGYMSSYYSGTNWTYYPRYINNVAFNNRDGFVIHKSVEDELRNNISFNNTRHNIQFSRAAMDHGPDIFRNNLWFSTSITNSVLYDHIPETTPTQEFTDKNGILVTLPAYNSTSPGSQVTPEAFHDAMGDTNGLSTDPLFVSTTDFRLQASSPAKGAGDNGLDLGAYAYYGPSLFGWEADRQTTGTLVYFDRVISTANRGETLEITIKLNKAHSQTITTELVPVAGDGIPGIDFNIQSTTVTFAPGETSKTIGIEFIGEADFDELVAFRLENSTNAIAGARDLHIIRINKTLKLRANAGNNQTVWDNSNEEPNVFLDGSWSDNPFGEIETYEWSVSGDQIATGMNPSLYMPTGEYVVVLTVFDEEGNYASDEVVITVKEVSGIWIEGECGTVGSMWNIVSDENASGGKYVTVQPGNNALNSVPSVESGGLITYTFDVEESGTYNMYLRLICPDANADSFWIKMNNGSFFNWNNIGPSSSWTWFQFPNTFDLDEGQNILTIGYREDGAKLDKIYLTSGSTPPTGEGPPALACDITNVNYQEAKKVNIYPNPVADSFTIELPGSQVSISVYNSIGQRLLNQIGSGSSHTIDMTGFNQGIYFVKIEWPDEVIVKKIIKN</sequence>
<dbReference type="PANTHER" id="PTHR40088:SF2">
    <property type="entry name" value="SECRETED SUGAR HYDROLASE"/>
    <property type="match status" value="1"/>
</dbReference>
<dbReference type="AlphaFoldDB" id="A0A4V2RVY3"/>
<dbReference type="InterPro" id="IPR013783">
    <property type="entry name" value="Ig-like_fold"/>
</dbReference>
<dbReference type="PANTHER" id="PTHR40088">
    <property type="entry name" value="PECTATE LYASE (EUROFUNG)"/>
    <property type="match status" value="1"/>
</dbReference>
<evidence type="ECO:0000256" key="3">
    <source>
        <dbReference type="ARBA" id="ARBA00022729"/>
    </source>
</evidence>
<name>A0A4V2RVY3_9BACT</name>
<dbReference type="SUPFAM" id="SSF141072">
    <property type="entry name" value="CalX-like"/>
    <property type="match status" value="1"/>
</dbReference>
<dbReference type="InterPro" id="IPR012334">
    <property type="entry name" value="Pectin_lyas_fold"/>
</dbReference>
<dbReference type="InterPro" id="IPR052052">
    <property type="entry name" value="Polysaccharide_Lyase_9"/>
</dbReference>
<keyword evidence="3 4" id="KW-0732">Signal</keyword>
<feature type="chain" id="PRO_5020902260" evidence="4">
    <location>
        <begin position="28"/>
        <end position="914"/>
    </location>
</feature>
<feature type="signal peptide" evidence="4">
    <location>
        <begin position="1"/>
        <end position="27"/>
    </location>
</feature>
<dbReference type="Gene3D" id="2.60.40.2030">
    <property type="match status" value="1"/>
</dbReference>
<dbReference type="RefSeq" id="WP_132434686.1">
    <property type="nucleotide sequence ID" value="NZ_SLWK01000013.1"/>
</dbReference>